<dbReference type="InterPro" id="IPR001789">
    <property type="entry name" value="Sig_transdc_resp-reg_receiver"/>
</dbReference>
<gene>
    <name evidence="15" type="ORF">A6X21_18535</name>
</gene>
<keyword evidence="3 8" id="KW-0597">Phosphoprotein</keyword>
<keyword evidence="5" id="KW-0418">Kinase</keyword>
<keyword evidence="10" id="KW-0812">Transmembrane</keyword>
<proteinExistence type="predicted"/>
<dbReference type="CDD" id="cd17580">
    <property type="entry name" value="REC_2_DhkD-like"/>
    <property type="match status" value="1"/>
</dbReference>
<dbReference type="EC" id="2.7.13.3" evidence="2"/>
<dbReference type="InterPro" id="IPR013655">
    <property type="entry name" value="PAS_fold_3"/>
</dbReference>
<evidence type="ECO:0000313" key="15">
    <source>
        <dbReference type="EMBL" id="ODA33725.1"/>
    </source>
</evidence>
<feature type="domain" description="Histidine kinase" evidence="11">
    <location>
        <begin position="606"/>
        <end position="824"/>
    </location>
</feature>
<dbReference type="Gene3D" id="1.10.287.130">
    <property type="match status" value="1"/>
</dbReference>
<dbReference type="InterPro" id="IPR004358">
    <property type="entry name" value="Sig_transdc_His_kin-like_C"/>
</dbReference>
<dbReference type="InterPro" id="IPR036890">
    <property type="entry name" value="HATPase_C_sf"/>
</dbReference>
<evidence type="ECO:0000256" key="3">
    <source>
        <dbReference type="ARBA" id="ARBA00022553"/>
    </source>
</evidence>
<dbReference type="PANTHER" id="PTHR43047:SF72">
    <property type="entry name" value="OSMOSENSING HISTIDINE PROTEIN KINASE SLN1"/>
    <property type="match status" value="1"/>
</dbReference>
<feature type="domain" description="PAC" evidence="14">
    <location>
        <begin position="543"/>
        <end position="595"/>
    </location>
</feature>
<dbReference type="PROSITE" id="PS50110">
    <property type="entry name" value="RESPONSE_REGULATORY"/>
    <property type="match status" value="1"/>
</dbReference>
<evidence type="ECO:0000256" key="8">
    <source>
        <dbReference type="PROSITE-ProRule" id="PRU00169"/>
    </source>
</evidence>
<keyword evidence="7 10" id="KW-0472">Membrane</keyword>
<feature type="domain" description="PAS" evidence="13">
    <location>
        <begin position="351"/>
        <end position="393"/>
    </location>
</feature>
<dbReference type="SMART" id="SM00086">
    <property type="entry name" value="PAC"/>
    <property type="match status" value="2"/>
</dbReference>
<dbReference type="InterPro" id="IPR005467">
    <property type="entry name" value="His_kinase_dom"/>
</dbReference>
<dbReference type="GO" id="GO:0000155">
    <property type="term" value="F:phosphorelay sensor kinase activity"/>
    <property type="evidence" value="ECO:0007669"/>
    <property type="project" value="InterPro"/>
</dbReference>
<dbReference type="Pfam" id="PF13188">
    <property type="entry name" value="PAS_8"/>
    <property type="match status" value="1"/>
</dbReference>
<dbReference type="SUPFAM" id="SSF55785">
    <property type="entry name" value="PYP-like sensor domain (PAS domain)"/>
    <property type="match status" value="3"/>
</dbReference>
<feature type="domain" description="PAC" evidence="14">
    <location>
        <begin position="298"/>
        <end position="350"/>
    </location>
</feature>
<dbReference type="SUPFAM" id="SSF47384">
    <property type="entry name" value="Homodimeric domain of signal transducing histidine kinase"/>
    <property type="match status" value="1"/>
</dbReference>
<dbReference type="OrthoDB" id="3272385at2"/>
<evidence type="ECO:0000256" key="10">
    <source>
        <dbReference type="SAM" id="Phobius"/>
    </source>
</evidence>
<keyword evidence="10" id="KW-1133">Transmembrane helix</keyword>
<keyword evidence="6" id="KW-0902">Two-component regulatory system</keyword>
<dbReference type="SMART" id="SM00387">
    <property type="entry name" value="HATPase_c"/>
    <property type="match status" value="1"/>
</dbReference>
<dbReference type="InterPro" id="IPR007891">
    <property type="entry name" value="CHASE3"/>
</dbReference>
<keyword evidence="4" id="KW-0808">Transferase</keyword>
<sequence length="1015" mass="112131">MPQTKRRITSINLVLVIVLLAVNGFVTSVNIGRLFDAQRDVSHTFEVLRLLANLQEEMVTFESSCRGFVIARESTYLDSGLVALEQLPRTYANLSDQLADNPEQTRRLVELAPIIAERLGVAANAIQVFIESGESELMKIARTGRARVQMDEIRSRVAEMVNAERTLLDQRSAGVEFNYYVAIMTTLLAVLISTGVAIGAWRSIDQELAARIVAEQSARLTSENFRVTIHSVDDALVTTDAHGRITLMNDVAKSLIQVSDDVLGQPVDQIFQIMADSATKTTEHPVHQVLRTGQKLAAKETNWLIRADGTRVAVDDRASPIRNAKGKLQGTVLVVRDISEKLKAAQAIRRRDERFRRVFDSSLVGMALCNKDGRIIDANETYLETIGYSREGLYSADLSWGDITPTQFSGLDTGAWEELRATGRCRPFEKEFIAQNGMRVPVLIAAVKLLDDEESEVAIYTVNLSQLRAAEQRYRMLTNASPQIVWIARPGEDNLYCNDRWYEYTGLTPEETRGMGWLRAVPMEYQEQVAREWSTASRKPETCEFELPLRGRDGLSRWHLLRGVPQINSDGVVVEMIGTMTDIDALRQAQQELELADRRKDLFLATLSHELRNPLTPISNALEAWRAADLSAGELTEVREMLSRQTKQMVRLIDDLLDVSRISGGKIQLKPAILDLRECIKTSIEVAQPLIQQAGHQLTTDLPNEPVWIKADATRIVQIVANLLNNAAKYTDPHGRIHLQVVPFEHQVEIQVVDNGAGIPAHMLEQIFGMFEQVGSSLDRAQGGLGIGLTLVRSLAELHGGSVVAFSEGLGKGSRFTITLPRSAAPLAKDPAVNNSSSEQPENSAKANTSLSVRHDGTSTQVETSNTNGSVQDQTSEQPAGNLRIMIVDDVAASAKTLGMMLRAIGQPAEICLDGHEAIERIIANPPDLVFLDIAMPGIDGYQVARQIRAQCPQRPVLVALTGFGQPDDRQRTQAAGFNQHLTKPTSLDSLRALLKHYGSLERPGESVRSDTHAD</sequence>
<dbReference type="SUPFAM" id="SSF55874">
    <property type="entry name" value="ATPase domain of HSP90 chaperone/DNA topoisomerase II/histidine kinase"/>
    <property type="match status" value="1"/>
</dbReference>
<dbReference type="Gene3D" id="3.30.565.10">
    <property type="entry name" value="Histidine kinase-like ATPase, C-terminal domain"/>
    <property type="match status" value="1"/>
</dbReference>
<dbReference type="FunFam" id="1.10.287.130:FF:000001">
    <property type="entry name" value="Two-component sensor histidine kinase"/>
    <property type="match status" value="1"/>
</dbReference>
<dbReference type="InterPro" id="IPR003594">
    <property type="entry name" value="HATPase_dom"/>
</dbReference>
<organism evidence="15 16">
    <name type="scientific">Planctopirus hydrillae</name>
    <dbReference type="NCBI Taxonomy" id="1841610"/>
    <lineage>
        <taxon>Bacteria</taxon>
        <taxon>Pseudomonadati</taxon>
        <taxon>Planctomycetota</taxon>
        <taxon>Planctomycetia</taxon>
        <taxon>Planctomycetales</taxon>
        <taxon>Planctomycetaceae</taxon>
        <taxon>Planctopirus</taxon>
    </lineage>
</organism>
<evidence type="ECO:0000256" key="4">
    <source>
        <dbReference type="ARBA" id="ARBA00022679"/>
    </source>
</evidence>
<dbReference type="CDD" id="cd00130">
    <property type="entry name" value="PAS"/>
    <property type="match status" value="3"/>
</dbReference>
<feature type="region of interest" description="Disordered" evidence="9">
    <location>
        <begin position="827"/>
        <end position="878"/>
    </location>
</feature>
<dbReference type="InterPro" id="IPR000014">
    <property type="entry name" value="PAS"/>
</dbReference>
<dbReference type="GO" id="GO:0009927">
    <property type="term" value="F:histidine phosphotransfer kinase activity"/>
    <property type="evidence" value="ECO:0007669"/>
    <property type="project" value="TreeGrafter"/>
</dbReference>
<evidence type="ECO:0000256" key="1">
    <source>
        <dbReference type="ARBA" id="ARBA00000085"/>
    </source>
</evidence>
<dbReference type="Pfam" id="PF02518">
    <property type="entry name" value="HATPase_c"/>
    <property type="match status" value="1"/>
</dbReference>
<comment type="catalytic activity">
    <reaction evidence="1">
        <text>ATP + protein L-histidine = ADP + protein N-phospho-L-histidine.</text>
        <dbReference type="EC" id="2.7.13.3"/>
    </reaction>
</comment>
<dbReference type="SMART" id="SM00388">
    <property type="entry name" value="HisKA"/>
    <property type="match status" value="1"/>
</dbReference>
<dbReference type="Gene3D" id="3.30.450.20">
    <property type="entry name" value="PAS domain"/>
    <property type="match status" value="3"/>
</dbReference>
<dbReference type="InterPro" id="IPR003661">
    <property type="entry name" value="HisK_dim/P_dom"/>
</dbReference>
<dbReference type="Pfam" id="PF00072">
    <property type="entry name" value="Response_reg"/>
    <property type="match status" value="1"/>
</dbReference>
<evidence type="ECO:0000256" key="6">
    <source>
        <dbReference type="ARBA" id="ARBA00023012"/>
    </source>
</evidence>
<feature type="compositionally biased region" description="Polar residues" evidence="9">
    <location>
        <begin position="833"/>
        <end position="878"/>
    </location>
</feature>
<keyword evidence="16" id="KW-1185">Reference proteome</keyword>
<evidence type="ECO:0000259" key="12">
    <source>
        <dbReference type="PROSITE" id="PS50110"/>
    </source>
</evidence>
<evidence type="ECO:0000259" key="11">
    <source>
        <dbReference type="PROSITE" id="PS50109"/>
    </source>
</evidence>
<dbReference type="GO" id="GO:0005886">
    <property type="term" value="C:plasma membrane"/>
    <property type="evidence" value="ECO:0007669"/>
    <property type="project" value="TreeGrafter"/>
</dbReference>
<evidence type="ECO:0000313" key="16">
    <source>
        <dbReference type="Proteomes" id="UP000094828"/>
    </source>
</evidence>
<feature type="transmembrane region" description="Helical" evidence="10">
    <location>
        <begin position="12"/>
        <end position="35"/>
    </location>
</feature>
<evidence type="ECO:0000256" key="5">
    <source>
        <dbReference type="ARBA" id="ARBA00022777"/>
    </source>
</evidence>
<dbReference type="PROSITE" id="PS50113">
    <property type="entry name" value="PAC"/>
    <property type="match status" value="2"/>
</dbReference>
<comment type="caution">
    <text evidence="15">The sequence shown here is derived from an EMBL/GenBank/DDBJ whole genome shotgun (WGS) entry which is preliminary data.</text>
</comment>
<dbReference type="FunFam" id="3.30.565.10:FF:000006">
    <property type="entry name" value="Sensor histidine kinase WalK"/>
    <property type="match status" value="1"/>
</dbReference>
<dbReference type="FunFam" id="3.30.450.20:FF:000099">
    <property type="entry name" value="Sensory box sensor histidine kinase"/>
    <property type="match status" value="1"/>
</dbReference>
<dbReference type="InterPro" id="IPR035965">
    <property type="entry name" value="PAS-like_dom_sf"/>
</dbReference>
<dbReference type="InterPro" id="IPR001610">
    <property type="entry name" value="PAC"/>
</dbReference>
<dbReference type="Pfam" id="PF08447">
    <property type="entry name" value="PAS_3"/>
    <property type="match status" value="1"/>
</dbReference>
<dbReference type="InterPro" id="IPR036097">
    <property type="entry name" value="HisK_dim/P_sf"/>
</dbReference>
<dbReference type="PANTHER" id="PTHR43047">
    <property type="entry name" value="TWO-COMPONENT HISTIDINE PROTEIN KINASE"/>
    <property type="match status" value="1"/>
</dbReference>
<dbReference type="NCBIfam" id="TIGR00229">
    <property type="entry name" value="sensory_box"/>
    <property type="match status" value="3"/>
</dbReference>
<evidence type="ECO:0000256" key="9">
    <source>
        <dbReference type="SAM" id="MobiDB-lite"/>
    </source>
</evidence>
<dbReference type="InterPro" id="IPR000700">
    <property type="entry name" value="PAS-assoc_C"/>
</dbReference>
<dbReference type="SMART" id="SM00448">
    <property type="entry name" value="REC"/>
    <property type="match status" value="1"/>
</dbReference>
<feature type="transmembrane region" description="Helical" evidence="10">
    <location>
        <begin position="177"/>
        <end position="201"/>
    </location>
</feature>
<evidence type="ECO:0000256" key="7">
    <source>
        <dbReference type="ARBA" id="ARBA00023136"/>
    </source>
</evidence>
<dbReference type="Pfam" id="PF13426">
    <property type="entry name" value="PAS_9"/>
    <property type="match status" value="1"/>
</dbReference>
<dbReference type="Gene3D" id="3.40.50.2300">
    <property type="match status" value="1"/>
</dbReference>
<dbReference type="RefSeq" id="WP_068846862.1">
    <property type="nucleotide sequence ID" value="NZ_LYDR01000050.1"/>
</dbReference>
<dbReference type="PRINTS" id="PR00344">
    <property type="entry name" value="BCTRLSENSOR"/>
</dbReference>
<dbReference type="InterPro" id="IPR011006">
    <property type="entry name" value="CheY-like_superfamily"/>
</dbReference>
<dbReference type="EMBL" id="LYDR01000050">
    <property type="protein sequence ID" value="ODA33725.1"/>
    <property type="molecule type" value="Genomic_DNA"/>
</dbReference>
<reference evidence="15 16" key="1">
    <citation type="submission" date="2016-05" db="EMBL/GenBank/DDBJ databases">
        <title>Genomic and physiological characterization of Planctopirus sp. isolated from fresh water lake.</title>
        <authorList>
            <person name="Subhash Y."/>
            <person name="Ramana C."/>
        </authorList>
    </citation>
    <scope>NUCLEOTIDE SEQUENCE [LARGE SCALE GENOMIC DNA]</scope>
    <source>
        <strain evidence="15 16">JC280</strain>
    </source>
</reference>
<feature type="modified residue" description="4-aspartylphosphate" evidence="8">
    <location>
        <position position="933"/>
    </location>
</feature>
<dbReference type="Pfam" id="PF05227">
    <property type="entry name" value="CHASE3"/>
    <property type="match status" value="1"/>
</dbReference>
<evidence type="ECO:0000259" key="14">
    <source>
        <dbReference type="PROSITE" id="PS50113"/>
    </source>
</evidence>
<name>A0A1C3EKG9_9PLAN</name>
<evidence type="ECO:0000256" key="2">
    <source>
        <dbReference type="ARBA" id="ARBA00012438"/>
    </source>
</evidence>
<dbReference type="SMART" id="SM00091">
    <property type="entry name" value="PAS"/>
    <property type="match status" value="3"/>
</dbReference>
<dbReference type="CDD" id="cd00082">
    <property type="entry name" value="HisKA"/>
    <property type="match status" value="1"/>
</dbReference>
<dbReference type="PROSITE" id="PS50112">
    <property type="entry name" value="PAS"/>
    <property type="match status" value="1"/>
</dbReference>
<dbReference type="Pfam" id="PF00512">
    <property type="entry name" value="HisKA"/>
    <property type="match status" value="1"/>
</dbReference>
<feature type="domain" description="Response regulatory" evidence="12">
    <location>
        <begin position="884"/>
        <end position="999"/>
    </location>
</feature>
<dbReference type="Proteomes" id="UP000094828">
    <property type="component" value="Unassembled WGS sequence"/>
</dbReference>
<dbReference type="CDD" id="cd19410">
    <property type="entry name" value="HK9-like_sensor"/>
    <property type="match status" value="1"/>
</dbReference>
<dbReference type="PROSITE" id="PS50109">
    <property type="entry name" value="HIS_KIN"/>
    <property type="match status" value="1"/>
</dbReference>
<dbReference type="AlphaFoldDB" id="A0A1C3EKG9"/>
<dbReference type="SUPFAM" id="SSF52172">
    <property type="entry name" value="CheY-like"/>
    <property type="match status" value="1"/>
</dbReference>
<protein>
    <recommendedName>
        <fullName evidence="2">histidine kinase</fullName>
        <ecNumber evidence="2">2.7.13.3</ecNumber>
    </recommendedName>
</protein>
<dbReference type="STRING" id="1841610.A6X21_18535"/>
<evidence type="ECO:0000259" key="13">
    <source>
        <dbReference type="PROSITE" id="PS50112"/>
    </source>
</evidence>
<accession>A0A1C3EKG9</accession>